<dbReference type="AlphaFoldDB" id="A0AAV8Z8U6"/>
<keyword evidence="1" id="KW-0472">Membrane</keyword>
<dbReference type="EMBL" id="JAPWTK010000013">
    <property type="protein sequence ID" value="KAJ8959500.1"/>
    <property type="molecule type" value="Genomic_DNA"/>
</dbReference>
<feature type="transmembrane region" description="Helical" evidence="1">
    <location>
        <begin position="236"/>
        <end position="263"/>
    </location>
</feature>
<feature type="transmembrane region" description="Helical" evidence="1">
    <location>
        <begin position="98"/>
        <end position="117"/>
    </location>
</feature>
<proteinExistence type="predicted"/>
<feature type="transmembrane region" description="Helical" evidence="1">
    <location>
        <begin position="33"/>
        <end position="57"/>
    </location>
</feature>
<name>A0AAV8Z8U6_9CUCU</name>
<evidence type="ECO:0000256" key="1">
    <source>
        <dbReference type="SAM" id="Phobius"/>
    </source>
</evidence>
<evidence type="ECO:0000313" key="2">
    <source>
        <dbReference type="EMBL" id="KAJ8959500.1"/>
    </source>
</evidence>
<comment type="caution">
    <text evidence="2">The sequence shown here is derived from an EMBL/GenBank/DDBJ whole genome shotgun (WGS) entry which is preliminary data.</text>
</comment>
<keyword evidence="1" id="KW-0812">Transmembrane</keyword>
<evidence type="ECO:0000313" key="3">
    <source>
        <dbReference type="Proteomes" id="UP001162162"/>
    </source>
</evidence>
<organism evidence="2 3">
    <name type="scientific">Aromia moschata</name>
    <dbReference type="NCBI Taxonomy" id="1265417"/>
    <lineage>
        <taxon>Eukaryota</taxon>
        <taxon>Metazoa</taxon>
        <taxon>Ecdysozoa</taxon>
        <taxon>Arthropoda</taxon>
        <taxon>Hexapoda</taxon>
        <taxon>Insecta</taxon>
        <taxon>Pterygota</taxon>
        <taxon>Neoptera</taxon>
        <taxon>Endopterygota</taxon>
        <taxon>Coleoptera</taxon>
        <taxon>Polyphaga</taxon>
        <taxon>Cucujiformia</taxon>
        <taxon>Chrysomeloidea</taxon>
        <taxon>Cerambycidae</taxon>
        <taxon>Cerambycinae</taxon>
        <taxon>Callichromatini</taxon>
        <taxon>Aromia</taxon>
    </lineage>
</organism>
<protein>
    <submittedName>
        <fullName evidence="2">Uncharacterized protein</fullName>
    </submittedName>
</protein>
<sequence length="274" mass="30760">MQITPKSKVATHAICESTVEADMDQLSAEKRLTLSYLFCIVAGAVTSITTGVAWGHWYKTLDQCVDRNCSCIIYGQHTATVFLGGPQTPCVWVTFGPLIYVFFCICLTCFHGYRVLFTTKSPRTRMTRSVLAKLEPGESVRIQAISQETTSPLPRAFWVCTSVVSVIFTVYSLVHFAIYVDGYYNTCNQYRKTLEKLLSLHGSALPVIYHRMSCQSVFDFMDYMQLDTFNAYRSGIINTALCLILGVSASAVSWVMFLFASILNIKLSTVREEE</sequence>
<keyword evidence="3" id="KW-1185">Reference proteome</keyword>
<keyword evidence="1" id="KW-1133">Transmembrane helix</keyword>
<feature type="transmembrane region" description="Helical" evidence="1">
    <location>
        <begin position="156"/>
        <end position="180"/>
    </location>
</feature>
<gene>
    <name evidence="2" type="ORF">NQ318_022197</name>
</gene>
<accession>A0AAV8Z8U6</accession>
<reference evidence="2" key="1">
    <citation type="journal article" date="2023" name="Insect Mol. Biol.">
        <title>Genome sequencing provides insights into the evolution of gene families encoding plant cell wall-degrading enzymes in longhorned beetles.</title>
        <authorList>
            <person name="Shin N.R."/>
            <person name="Okamura Y."/>
            <person name="Kirsch R."/>
            <person name="Pauchet Y."/>
        </authorList>
    </citation>
    <scope>NUCLEOTIDE SEQUENCE</scope>
    <source>
        <strain evidence="2">AMC_N1</strain>
    </source>
</reference>
<dbReference type="Proteomes" id="UP001162162">
    <property type="component" value="Unassembled WGS sequence"/>
</dbReference>